<protein>
    <recommendedName>
        <fullName evidence="3">Sulfatase N-terminal domain-containing protein</fullName>
    </recommendedName>
</protein>
<accession>A0A133VKM9</accession>
<gene>
    <name evidence="1" type="ORF">AKJ52_01185</name>
</gene>
<dbReference type="SUPFAM" id="SSF53649">
    <property type="entry name" value="Alkaline phosphatase-like"/>
    <property type="match status" value="1"/>
</dbReference>
<dbReference type="AlphaFoldDB" id="A0A133VKM9"/>
<comment type="caution">
    <text evidence="1">The sequence shown here is derived from an EMBL/GenBank/DDBJ whole genome shotgun (WGS) entry which is preliminary data.</text>
</comment>
<dbReference type="PATRIC" id="fig|1698281.3.peg.97"/>
<proteinExistence type="predicted"/>
<evidence type="ECO:0000313" key="1">
    <source>
        <dbReference type="EMBL" id="KXB07006.1"/>
    </source>
</evidence>
<dbReference type="EMBL" id="LHYF01000014">
    <property type="protein sequence ID" value="KXB07006.1"/>
    <property type="molecule type" value="Genomic_DNA"/>
</dbReference>
<dbReference type="Proteomes" id="UP000070404">
    <property type="component" value="Unassembled WGS sequence"/>
</dbReference>
<dbReference type="InterPro" id="IPR017850">
    <property type="entry name" value="Alkaline_phosphatase_core_sf"/>
</dbReference>
<sequence>MMNGMKQKKLIKKKDWKYLIICDACRYDYFKKMYTDYLSGKLKKVLSPGSRTPEWLQRTFKGKKHDDIVYISPLPGINSKQIETETFQAVDFFHKIIDVWDWGWDEQSATVPPENINKAAIEEIESANNKRLVIHYLQPHAPYLGYDHEGGKVSAGKIRRKVKEETVINNVLNWISDKIAEPIFSKCPEWYLIKWRLGYELDILSHERPIIRAKRQSDNKKVSLFYKENLKKVLDACRNLINSIPISEDKKAIVTSDHGELLGEGGFYGHYPKSNHPILREVPWLEVTE</sequence>
<name>A0A133VKM9_9EURY</name>
<organism evidence="1 2">
    <name type="scientific">candidate division MSBL1 archaeon SCGC-AAA382C18</name>
    <dbReference type="NCBI Taxonomy" id="1698281"/>
    <lineage>
        <taxon>Archaea</taxon>
        <taxon>Methanobacteriati</taxon>
        <taxon>Methanobacteriota</taxon>
        <taxon>candidate division MSBL1</taxon>
    </lineage>
</organism>
<dbReference type="Gene3D" id="3.40.720.10">
    <property type="entry name" value="Alkaline Phosphatase, subunit A"/>
    <property type="match status" value="1"/>
</dbReference>
<evidence type="ECO:0000313" key="2">
    <source>
        <dbReference type="Proteomes" id="UP000070404"/>
    </source>
</evidence>
<evidence type="ECO:0008006" key="3">
    <source>
        <dbReference type="Google" id="ProtNLM"/>
    </source>
</evidence>
<reference evidence="1 2" key="1">
    <citation type="journal article" date="2016" name="Sci. Rep.">
        <title>Metabolic traits of an uncultured archaeal lineage -MSBL1- from brine pools of the Red Sea.</title>
        <authorList>
            <person name="Mwirichia R."/>
            <person name="Alam I."/>
            <person name="Rashid M."/>
            <person name="Vinu M."/>
            <person name="Ba-Alawi W."/>
            <person name="Anthony Kamau A."/>
            <person name="Kamanda Ngugi D."/>
            <person name="Goker M."/>
            <person name="Klenk H.P."/>
            <person name="Bajic V."/>
            <person name="Stingl U."/>
        </authorList>
    </citation>
    <scope>NUCLEOTIDE SEQUENCE [LARGE SCALE GENOMIC DNA]</scope>
    <source>
        <strain evidence="1">SCGC-AAA382C18</strain>
    </source>
</reference>
<keyword evidence="2" id="KW-1185">Reference proteome</keyword>